<evidence type="ECO:0000256" key="2">
    <source>
        <dbReference type="SAM" id="SignalP"/>
    </source>
</evidence>
<proteinExistence type="predicted"/>
<keyword evidence="2" id="KW-0732">Signal</keyword>
<feature type="compositionally biased region" description="Low complexity" evidence="1">
    <location>
        <begin position="68"/>
        <end position="84"/>
    </location>
</feature>
<accession>A0A1A8IA25</accession>
<dbReference type="AlphaFoldDB" id="A0A1A8IA25"/>
<organism evidence="3">
    <name type="scientific">Nothobranchius kuhntae</name>
    <name type="common">Beira killifish</name>
    <dbReference type="NCBI Taxonomy" id="321403"/>
    <lineage>
        <taxon>Eukaryota</taxon>
        <taxon>Metazoa</taxon>
        <taxon>Chordata</taxon>
        <taxon>Craniata</taxon>
        <taxon>Vertebrata</taxon>
        <taxon>Euteleostomi</taxon>
        <taxon>Actinopterygii</taxon>
        <taxon>Neopterygii</taxon>
        <taxon>Teleostei</taxon>
        <taxon>Neoteleostei</taxon>
        <taxon>Acanthomorphata</taxon>
        <taxon>Ovalentaria</taxon>
        <taxon>Atherinomorphae</taxon>
        <taxon>Cyprinodontiformes</taxon>
        <taxon>Nothobranchiidae</taxon>
        <taxon>Nothobranchius</taxon>
    </lineage>
</organism>
<feature type="region of interest" description="Disordered" evidence="1">
    <location>
        <begin position="68"/>
        <end position="125"/>
    </location>
</feature>
<reference evidence="3" key="1">
    <citation type="submission" date="2016-05" db="EMBL/GenBank/DDBJ databases">
        <authorList>
            <person name="Lavstsen T."/>
            <person name="Jespersen J.S."/>
        </authorList>
    </citation>
    <scope>NUCLEOTIDE SEQUENCE</scope>
    <source>
        <tissue evidence="3">Brain</tissue>
    </source>
</reference>
<evidence type="ECO:0000313" key="3">
    <source>
        <dbReference type="EMBL" id="SBQ93699.1"/>
    </source>
</evidence>
<dbReference type="EMBL" id="HAED01007487">
    <property type="protein sequence ID" value="SBQ93699.1"/>
    <property type="molecule type" value="Transcribed_RNA"/>
</dbReference>
<feature type="compositionally biased region" description="Polar residues" evidence="1">
    <location>
        <begin position="85"/>
        <end position="104"/>
    </location>
</feature>
<evidence type="ECO:0000256" key="1">
    <source>
        <dbReference type="SAM" id="MobiDB-lite"/>
    </source>
</evidence>
<sequence>MIKPHSLVIRSALCFLALPSVFLTSNVLSRSRPDFLSSQDLPASSLNRGVCFTLAAVLQLCHLCPVGSSSSPPLLLHPRASSAPRRSQPQPATLSTLDLTSPPNASRHADQAASANPSRVPPPHREPAELLIKLLTFFLCPGEFAQESPREHDKKHSKTIT</sequence>
<feature type="non-terminal residue" evidence="3">
    <location>
        <position position="161"/>
    </location>
</feature>
<gene>
    <name evidence="3" type="primary">Nfu_g_1_016943</name>
</gene>
<feature type="signal peptide" evidence="2">
    <location>
        <begin position="1"/>
        <end position="23"/>
    </location>
</feature>
<feature type="chain" id="PRO_5008371871" evidence="2">
    <location>
        <begin position="24"/>
        <end position="161"/>
    </location>
</feature>
<protein>
    <submittedName>
        <fullName evidence="3">Uncharacterized protein</fullName>
    </submittedName>
</protein>
<name>A0A1A8IA25_NOTKU</name>
<reference evidence="3" key="2">
    <citation type="submission" date="2016-06" db="EMBL/GenBank/DDBJ databases">
        <title>The genome of a short-lived fish provides insights into sex chromosome evolution and the genetic control of aging.</title>
        <authorList>
            <person name="Reichwald K."/>
            <person name="Felder M."/>
            <person name="Petzold A."/>
            <person name="Koch P."/>
            <person name="Groth M."/>
            <person name="Platzer M."/>
        </authorList>
    </citation>
    <scope>NUCLEOTIDE SEQUENCE</scope>
    <source>
        <tissue evidence="3">Brain</tissue>
    </source>
</reference>